<dbReference type="PANTHER" id="PTHR43271:SF1">
    <property type="entry name" value="INNER MEMBRANE TRANSPORT PROTEIN YNFM"/>
    <property type="match status" value="1"/>
</dbReference>
<comment type="caution">
    <text evidence="11">The sequence shown here is derived from an EMBL/GenBank/DDBJ whole genome shotgun (WGS) entry which is preliminary data.</text>
</comment>
<feature type="transmembrane region" description="Helical" evidence="9">
    <location>
        <begin position="174"/>
        <end position="191"/>
    </location>
</feature>
<dbReference type="Gene3D" id="1.20.1250.20">
    <property type="entry name" value="MFS general substrate transporter like domains"/>
    <property type="match status" value="1"/>
</dbReference>
<evidence type="ECO:0000256" key="5">
    <source>
        <dbReference type="ARBA" id="ARBA00022692"/>
    </source>
</evidence>
<evidence type="ECO:0000256" key="8">
    <source>
        <dbReference type="SAM" id="MobiDB-lite"/>
    </source>
</evidence>
<feature type="transmembrane region" description="Helical" evidence="9">
    <location>
        <begin position="144"/>
        <end position="162"/>
    </location>
</feature>
<dbReference type="InterPro" id="IPR011701">
    <property type="entry name" value="MFS"/>
</dbReference>
<protein>
    <submittedName>
        <fullName evidence="11">MFS transporter</fullName>
    </submittedName>
</protein>
<evidence type="ECO:0000256" key="3">
    <source>
        <dbReference type="ARBA" id="ARBA00022448"/>
    </source>
</evidence>
<keyword evidence="4" id="KW-1003">Cell membrane</keyword>
<keyword evidence="5 9" id="KW-0812">Transmembrane</keyword>
<organism evidence="11 12">
    <name type="scientific">Actinomadura miaoliensis</name>
    <dbReference type="NCBI Taxonomy" id="430685"/>
    <lineage>
        <taxon>Bacteria</taxon>
        <taxon>Bacillati</taxon>
        <taxon>Actinomycetota</taxon>
        <taxon>Actinomycetes</taxon>
        <taxon>Streptosporangiales</taxon>
        <taxon>Thermomonosporaceae</taxon>
        <taxon>Actinomadura</taxon>
    </lineage>
</organism>
<feature type="transmembrane region" description="Helical" evidence="9">
    <location>
        <begin position="115"/>
        <end position="138"/>
    </location>
</feature>
<comment type="similarity">
    <text evidence="2">Belongs to the major facilitator superfamily.</text>
</comment>
<gene>
    <name evidence="11" type="ORF">GCM10022214_61650</name>
</gene>
<dbReference type="SUPFAM" id="SSF103473">
    <property type="entry name" value="MFS general substrate transporter"/>
    <property type="match status" value="1"/>
</dbReference>
<evidence type="ECO:0000259" key="10">
    <source>
        <dbReference type="PROSITE" id="PS50850"/>
    </source>
</evidence>
<name>A0ABP7WM66_9ACTN</name>
<feature type="domain" description="Major facilitator superfamily (MFS) profile" evidence="10">
    <location>
        <begin position="45"/>
        <end position="424"/>
    </location>
</feature>
<evidence type="ECO:0000313" key="11">
    <source>
        <dbReference type="EMBL" id="GAA4091954.1"/>
    </source>
</evidence>
<keyword evidence="3" id="KW-0813">Transport</keyword>
<feature type="transmembrane region" description="Helical" evidence="9">
    <location>
        <begin position="372"/>
        <end position="392"/>
    </location>
</feature>
<feature type="region of interest" description="Disordered" evidence="8">
    <location>
        <begin position="17"/>
        <end position="40"/>
    </location>
</feature>
<dbReference type="InterPro" id="IPR005829">
    <property type="entry name" value="Sugar_transporter_CS"/>
</dbReference>
<comment type="subcellular location">
    <subcellularLocation>
        <location evidence="1">Cell membrane</location>
        <topology evidence="1">Multi-pass membrane protein</topology>
    </subcellularLocation>
</comment>
<keyword evidence="6 9" id="KW-1133">Transmembrane helix</keyword>
<dbReference type="InterPro" id="IPR036259">
    <property type="entry name" value="MFS_trans_sf"/>
</dbReference>
<sequence length="429" mass="44210">MQRLIGRITAGRPTLEGMSVSSAAPADPAPAHPATAERHRLGTPGLRRVNLALFAAGLSTFMSLYCVQALLPDMSRDFGVSPSRASLLVSLATGAVAVAVIPVSSLSERFGRTRVMLVSSVAATVVGLLLPLCPTFGALAAVRAVQGVALAGVPAVAMAYLADEVDPGSLGGAMGRYIAGTSLGGLLGRVIPGTLTDAVGWRWAVAAVALVVLASTVLFWALLPPSRFFRPSRIEHRALLDHLANRDLRGLYLIALVLMAGMVTVYNFLTYRLLAAPFHLPQAVVGLISVMYVGGSIGSARAGGLADRVGRRPVLLGALLMTAAGLALTLPPSLPLVGAGLLVFTVGFFAAHSVASGWVGARATTARAQASALYLCAYYLGSSVGGTAGGLAYEHSGWTGTGVYVLALVAVALVVTLDLNGRLLVKLRR</sequence>
<feature type="transmembrane region" description="Helical" evidence="9">
    <location>
        <begin position="250"/>
        <end position="269"/>
    </location>
</feature>
<evidence type="ECO:0000256" key="7">
    <source>
        <dbReference type="ARBA" id="ARBA00023136"/>
    </source>
</evidence>
<feature type="transmembrane region" description="Helical" evidence="9">
    <location>
        <begin position="49"/>
        <end position="71"/>
    </location>
</feature>
<dbReference type="EMBL" id="BAAAZG010000047">
    <property type="protein sequence ID" value="GAA4091954.1"/>
    <property type="molecule type" value="Genomic_DNA"/>
</dbReference>
<reference evidence="12" key="1">
    <citation type="journal article" date="2019" name="Int. J. Syst. Evol. Microbiol.">
        <title>The Global Catalogue of Microorganisms (GCM) 10K type strain sequencing project: providing services to taxonomists for standard genome sequencing and annotation.</title>
        <authorList>
            <consortium name="The Broad Institute Genomics Platform"/>
            <consortium name="The Broad Institute Genome Sequencing Center for Infectious Disease"/>
            <person name="Wu L."/>
            <person name="Ma J."/>
        </authorList>
    </citation>
    <scope>NUCLEOTIDE SEQUENCE [LARGE SCALE GENOMIC DNA]</scope>
    <source>
        <strain evidence="12">JCM 16702</strain>
    </source>
</reference>
<evidence type="ECO:0000256" key="9">
    <source>
        <dbReference type="SAM" id="Phobius"/>
    </source>
</evidence>
<dbReference type="PANTHER" id="PTHR43271">
    <property type="entry name" value="BLL2771 PROTEIN"/>
    <property type="match status" value="1"/>
</dbReference>
<feature type="transmembrane region" description="Helical" evidence="9">
    <location>
        <begin position="314"/>
        <end position="330"/>
    </location>
</feature>
<feature type="transmembrane region" description="Helical" evidence="9">
    <location>
        <begin position="203"/>
        <end position="223"/>
    </location>
</feature>
<dbReference type="Pfam" id="PF07690">
    <property type="entry name" value="MFS_1"/>
    <property type="match status" value="1"/>
</dbReference>
<proteinExistence type="inferred from homology"/>
<evidence type="ECO:0000313" key="12">
    <source>
        <dbReference type="Proteomes" id="UP001500683"/>
    </source>
</evidence>
<keyword evidence="7 9" id="KW-0472">Membrane</keyword>
<dbReference type="InterPro" id="IPR020846">
    <property type="entry name" value="MFS_dom"/>
</dbReference>
<evidence type="ECO:0000256" key="2">
    <source>
        <dbReference type="ARBA" id="ARBA00008335"/>
    </source>
</evidence>
<evidence type="ECO:0000256" key="6">
    <source>
        <dbReference type="ARBA" id="ARBA00022989"/>
    </source>
</evidence>
<evidence type="ECO:0000256" key="4">
    <source>
        <dbReference type="ARBA" id="ARBA00022475"/>
    </source>
</evidence>
<feature type="transmembrane region" description="Helical" evidence="9">
    <location>
        <begin position="398"/>
        <end position="419"/>
    </location>
</feature>
<evidence type="ECO:0000256" key="1">
    <source>
        <dbReference type="ARBA" id="ARBA00004651"/>
    </source>
</evidence>
<feature type="transmembrane region" description="Helical" evidence="9">
    <location>
        <begin position="336"/>
        <end position="360"/>
    </location>
</feature>
<keyword evidence="12" id="KW-1185">Reference proteome</keyword>
<dbReference type="PROSITE" id="PS50850">
    <property type="entry name" value="MFS"/>
    <property type="match status" value="1"/>
</dbReference>
<accession>A0ABP7WM66</accession>
<dbReference type="Proteomes" id="UP001500683">
    <property type="component" value="Unassembled WGS sequence"/>
</dbReference>
<feature type="transmembrane region" description="Helical" evidence="9">
    <location>
        <begin position="281"/>
        <end position="302"/>
    </location>
</feature>
<feature type="transmembrane region" description="Helical" evidence="9">
    <location>
        <begin position="83"/>
        <end position="103"/>
    </location>
</feature>
<dbReference type="PROSITE" id="PS00216">
    <property type="entry name" value="SUGAR_TRANSPORT_1"/>
    <property type="match status" value="1"/>
</dbReference>
<dbReference type="CDD" id="cd17324">
    <property type="entry name" value="MFS_NepI_like"/>
    <property type="match status" value="1"/>
</dbReference>